<gene>
    <name evidence="1" type="ORF">KIH74_11515</name>
</gene>
<comment type="caution">
    <text evidence="1">The sequence shown here is derived from an EMBL/GenBank/DDBJ whole genome shotgun (WGS) entry which is preliminary data.</text>
</comment>
<protein>
    <submittedName>
        <fullName evidence="1">Uncharacterized protein</fullName>
    </submittedName>
</protein>
<name>A0ABS5TFD2_9ACTN</name>
<accession>A0ABS5TFD2</accession>
<keyword evidence="2" id="KW-1185">Reference proteome</keyword>
<sequence>MPNRYPIISHREPGLVGPPPSGTDVVVVHRSGDGTFLPGPLPGGQVPQAATEVDARPHVGLAVLTEVTRYLPRRFVTTIQVDFVCSVLNPVTVAQNRRHPAVADLPGFLAGLVQAIGEPLPLEADLDACLVRELQRQLDPLTGTHPVFGMRIEVGKISSTSAVRAAGSRPTVSHPEKLVDDDLFPDFGGFPWPTPQSSDGD</sequence>
<dbReference type="EMBL" id="JAHBAY010000004">
    <property type="protein sequence ID" value="MBT0769553.1"/>
    <property type="molecule type" value="Genomic_DNA"/>
</dbReference>
<dbReference type="Proteomes" id="UP001197247">
    <property type="component" value="Unassembled WGS sequence"/>
</dbReference>
<proteinExistence type="predicted"/>
<evidence type="ECO:0000313" key="1">
    <source>
        <dbReference type="EMBL" id="MBT0769553.1"/>
    </source>
</evidence>
<reference evidence="1 2" key="1">
    <citation type="submission" date="2021-05" db="EMBL/GenBank/DDBJ databases">
        <title>Kineosporia and Streptomyces sp. nov. two new marine actinobacteria isolated from Coral.</title>
        <authorList>
            <person name="Buangrab K."/>
            <person name="Sutthacheep M."/>
            <person name="Yeemin T."/>
            <person name="Harunari E."/>
            <person name="Igarashi Y."/>
            <person name="Kanchanasin P."/>
            <person name="Tanasupawat S."/>
            <person name="Phongsopitanun W."/>
        </authorList>
    </citation>
    <scope>NUCLEOTIDE SEQUENCE [LARGE SCALE GENOMIC DNA]</scope>
    <source>
        <strain evidence="1 2">J2-2</strain>
    </source>
</reference>
<dbReference type="RefSeq" id="WP_214155854.1">
    <property type="nucleotide sequence ID" value="NZ_JAHBAY010000004.1"/>
</dbReference>
<organism evidence="1 2">
    <name type="scientific">Kineosporia corallincola</name>
    <dbReference type="NCBI Taxonomy" id="2835133"/>
    <lineage>
        <taxon>Bacteria</taxon>
        <taxon>Bacillati</taxon>
        <taxon>Actinomycetota</taxon>
        <taxon>Actinomycetes</taxon>
        <taxon>Kineosporiales</taxon>
        <taxon>Kineosporiaceae</taxon>
        <taxon>Kineosporia</taxon>
    </lineage>
</organism>
<evidence type="ECO:0000313" key="2">
    <source>
        <dbReference type="Proteomes" id="UP001197247"/>
    </source>
</evidence>